<dbReference type="GO" id="GO:0003677">
    <property type="term" value="F:DNA binding"/>
    <property type="evidence" value="ECO:0007669"/>
    <property type="project" value="UniProtKB-KW"/>
</dbReference>
<dbReference type="Proteomes" id="UP000000739">
    <property type="component" value="Chromosome"/>
</dbReference>
<dbReference type="InterPro" id="IPR036388">
    <property type="entry name" value="WH-like_DNA-bd_sf"/>
</dbReference>
<dbReference type="Gene3D" id="1.20.120.530">
    <property type="entry name" value="GntR ligand-binding domain-like"/>
    <property type="match status" value="1"/>
</dbReference>
<dbReference type="InterPro" id="IPR011711">
    <property type="entry name" value="GntR_C"/>
</dbReference>
<keyword evidence="7" id="KW-1185">Reference proteome</keyword>
<dbReference type="GO" id="GO:0003700">
    <property type="term" value="F:DNA-binding transcription factor activity"/>
    <property type="evidence" value="ECO:0007669"/>
    <property type="project" value="InterPro"/>
</dbReference>
<feature type="region of interest" description="Disordered" evidence="4">
    <location>
        <begin position="242"/>
        <end position="265"/>
    </location>
</feature>
<dbReference type="PROSITE" id="PS50949">
    <property type="entry name" value="HTH_GNTR"/>
    <property type="match status" value="1"/>
</dbReference>
<evidence type="ECO:0000256" key="2">
    <source>
        <dbReference type="ARBA" id="ARBA00023125"/>
    </source>
</evidence>
<proteinExistence type="predicted"/>
<dbReference type="RefSeq" id="WP_012609841.1">
    <property type="nucleotide sequence ID" value="NC_011768.1"/>
</dbReference>
<gene>
    <name evidence="6" type="ordered locus">Dalk_0697</name>
</gene>
<dbReference type="KEGG" id="dal:Dalk_0697"/>
<dbReference type="PANTHER" id="PTHR43537">
    <property type="entry name" value="TRANSCRIPTIONAL REGULATOR, GNTR FAMILY"/>
    <property type="match status" value="1"/>
</dbReference>
<accession>B8FJX4</accession>
<dbReference type="Pfam" id="PF00392">
    <property type="entry name" value="GntR"/>
    <property type="match status" value="1"/>
</dbReference>
<dbReference type="Gene3D" id="1.10.10.10">
    <property type="entry name" value="Winged helix-like DNA-binding domain superfamily/Winged helix DNA-binding domain"/>
    <property type="match status" value="1"/>
</dbReference>
<dbReference type="InterPro" id="IPR000524">
    <property type="entry name" value="Tscrpt_reg_HTH_GntR"/>
</dbReference>
<keyword evidence="3" id="KW-0804">Transcription</keyword>
<keyword evidence="1" id="KW-0805">Transcription regulation</keyword>
<dbReference type="EMBL" id="CP001322">
    <property type="protein sequence ID" value="ACL02402.1"/>
    <property type="molecule type" value="Genomic_DNA"/>
</dbReference>
<feature type="domain" description="HTH gntR-type" evidence="5">
    <location>
        <begin position="13"/>
        <end position="83"/>
    </location>
</feature>
<sequence length="265" mass="29715">MKDNPMFSPVRVGRAGEDVALQIEAAIMDGRVKPGERLPSERDLHVQFGASRGVVREALRALKQKGLIEIKKGAKGGAFIKEAELHNASESLGLFLKLQRISAQSLIEFRESMDRTITTLAITRADAEEKQQLLEGAMQLGNLLNKEDPDMDAVHELDRRLNIRLARMTKNPVFEWIMRAVQLGLSSHDAVLYEDDEYRSRTAGNWRETAQAIADNEPLKALSYIGYHYVMLQKCLEDREVQENNQGADGQDADFWASTPDIPGP</sequence>
<keyword evidence="2" id="KW-0238">DNA-binding</keyword>
<name>B8FJX4_DESAL</name>
<dbReference type="SMART" id="SM00895">
    <property type="entry name" value="FCD"/>
    <property type="match status" value="1"/>
</dbReference>
<dbReference type="SUPFAM" id="SSF46785">
    <property type="entry name" value="Winged helix' DNA-binding domain"/>
    <property type="match status" value="1"/>
</dbReference>
<dbReference type="InterPro" id="IPR036390">
    <property type="entry name" value="WH_DNA-bd_sf"/>
</dbReference>
<dbReference type="HOGENOM" id="CLU_017584_9_0_7"/>
<dbReference type="SMART" id="SM00345">
    <property type="entry name" value="HTH_GNTR"/>
    <property type="match status" value="1"/>
</dbReference>
<evidence type="ECO:0000313" key="7">
    <source>
        <dbReference type="Proteomes" id="UP000000739"/>
    </source>
</evidence>
<dbReference type="Pfam" id="PF07729">
    <property type="entry name" value="FCD"/>
    <property type="match status" value="1"/>
</dbReference>
<dbReference type="PRINTS" id="PR00035">
    <property type="entry name" value="HTHGNTR"/>
</dbReference>
<dbReference type="PANTHER" id="PTHR43537:SF49">
    <property type="entry name" value="TRANSCRIPTIONAL REGULATORY PROTEIN"/>
    <property type="match status" value="1"/>
</dbReference>
<organism evidence="6 7">
    <name type="scientific">Desulfatibacillum aliphaticivorans</name>
    <dbReference type="NCBI Taxonomy" id="218208"/>
    <lineage>
        <taxon>Bacteria</taxon>
        <taxon>Pseudomonadati</taxon>
        <taxon>Thermodesulfobacteriota</taxon>
        <taxon>Desulfobacteria</taxon>
        <taxon>Desulfobacterales</taxon>
        <taxon>Desulfatibacillaceae</taxon>
        <taxon>Desulfatibacillum</taxon>
    </lineage>
</organism>
<evidence type="ECO:0000313" key="6">
    <source>
        <dbReference type="EMBL" id="ACL02402.1"/>
    </source>
</evidence>
<dbReference type="AlphaFoldDB" id="B8FJX4"/>
<dbReference type="InterPro" id="IPR008920">
    <property type="entry name" value="TF_FadR/GntR_C"/>
</dbReference>
<evidence type="ECO:0000256" key="1">
    <source>
        <dbReference type="ARBA" id="ARBA00023015"/>
    </source>
</evidence>
<protein>
    <submittedName>
        <fullName evidence="6">Regulatory protein GntR HTH</fullName>
    </submittedName>
</protein>
<dbReference type="CDD" id="cd07377">
    <property type="entry name" value="WHTH_GntR"/>
    <property type="match status" value="1"/>
</dbReference>
<dbReference type="SUPFAM" id="SSF48008">
    <property type="entry name" value="GntR ligand-binding domain-like"/>
    <property type="match status" value="1"/>
</dbReference>
<evidence type="ECO:0000256" key="3">
    <source>
        <dbReference type="ARBA" id="ARBA00023163"/>
    </source>
</evidence>
<reference evidence="6 7" key="1">
    <citation type="journal article" date="2012" name="Environ. Microbiol.">
        <title>The genome sequence of Desulfatibacillum alkenivorans AK-01: a blueprint for anaerobic alkane oxidation.</title>
        <authorList>
            <person name="Callaghan A.V."/>
            <person name="Morris B.E."/>
            <person name="Pereira I.A."/>
            <person name="McInerney M.J."/>
            <person name="Austin R.N."/>
            <person name="Groves J.T."/>
            <person name="Kukor J.J."/>
            <person name="Suflita J.M."/>
            <person name="Young L.Y."/>
            <person name="Zylstra G.J."/>
            <person name="Wawrik B."/>
        </authorList>
    </citation>
    <scope>NUCLEOTIDE SEQUENCE [LARGE SCALE GENOMIC DNA]</scope>
    <source>
        <strain evidence="6 7">AK-01</strain>
    </source>
</reference>
<evidence type="ECO:0000256" key="4">
    <source>
        <dbReference type="SAM" id="MobiDB-lite"/>
    </source>
</evidence>
<dbReference type="eggNOG" id="COG2186">
    <property type="taxonomic scope" value="Bacteria"/>
</dbReference>
<evidence type="ECO:0000259" key="5">
    <source>
        <dbReference type="PROSITE" id="PS50949"/>
    </source>
</evidence>